<name>A0A9P7DVD3_9AGAM</name>
<evidence type="ECO:0000313" key="5">
    <source>
        <dbReference type="Proteomes" id="UP000719766"/>
    </source>
</evidence>
<evidence type="ECO:0000256" key="1">
    <source>
        <dbReference type="PROSITE-ProRule" id="PRU00047"/>
    </source>
</evidence>
<dbReference type="EMBL" id="JABBWE010000004">
    <property type="protein sequence ID" value="KAG1803863.1"/>
    <property type="molecule type" value="Genomic_DNA"/>
</dbReference>
<feature type="compositionally biased region" description="Basic residues" evidence="2">
    <location>
        <begin position="257"/>
        <end position="279"/>
    </location>
</feature>
<keyword evidence="1" id="KW-0862">Zinc</keyword>
<evidence type="ECO:0000313" key="4">
    <source>
        <dbReference type="EMBL" id="KAG1803863.1"/>
    </source>
</evidence>
<keyword evidence="1" id="KW-0863">Zinc-finger</keyword>
<comment type="caution">
    <text evidence="4">The sequence shown here is derived from an EMBL/GenBank/DDBJ whole genome shotgun (WGS) entry which is preliminary data.</text>
</comment>
<feature type="domain" description="CCHC-type" evidence="3">
    <location>
        <begin position="409"/>
        <end position="424"/>
    </location>
</feature>
<dbReference type="RefSeq" id="XP_041166209.1">
    <property type="nucleotide sequence ID" value="XM_041305722.1"/>
</dbReference>
<protein>
    <recommendedName>
        <fullName evidence="3">CCHC-type domain-containing protein</fullName>
    </recommendedName>
</protein>
<feature type="region of interest" description="Disordered" evidence="2">
    <location>
        <begin position="372"/>
        <end position="399"/>
    </location>
</feature>
<accession>A0A9P7DVD3</accession>
<evidence type="ECO:0000259" key="3">
    <source>
        <dbReference type="PROSITE" id="PS50158"/>
    </source>
</evidence>
<dbReference type="GO" id="GO:0008270">
    <property type="term" value="F:zinc ion binding"/>
    <property type="evidence" value="ECO:0007669"/>
    <property type="project" value="UniProtKB-KW"/>
</dbReference>
<feature type="compositionally biased region" description="Basic and acidic residues" evidence="2">
    <location>
        <begin position="661"/>
        <end position="670"/>
    </location>
</feature>
<feature type="compositionally biased region" description="Low complexity" evidence="2">
    <location>
        <begin position="234"/>
        <end position="249"/>
    </location>
</feature>
<dbReference type="Proteomes" id="UP000719766">
    <property type="component" value="Unassembled WGS sequence"/>
</dbReference>
<dbReference type="InterPro" id="IPR001878">
    <property type="entry name" value="Znf_CCHC"/>
</dbReference>
<dbReference type="GeneID" id="64599486"/>
<dbReference type="GO" id="GO:0003676">
    <property type="term" value="F:nucleic acid binding"/>
    <property type="evidence" value="ECO:0007669"/>
    <property type="project" value="InterPro"/>
</dbReference>
<keyword evidence="5" id="KW-1185">Reference proteome</keyword>
<dbReference type="PROSITE" id="PS50158">
    <property type="entry name" value="ZF_CCHC"/>
    <property type="match status" value="1"/>
</dbReference>
<sequence>MNPPPNPTVVVAAQPAAVQVAQQAYIPLALPLPGGKRAPAKFKGKYHQVKTFIRQYERLCYLNLITTDQEKCENITLYCSTDVIRFIEALPSYRSNDWDQLKADLSSFYDADRDVKRYNVRKLFAFAKKNRSGSMRTLTEWKKYTRKFMIIGGWLLAKNKISSNDHATYFWKGIPKMLRAQIETRLLVSTPLRDMTTPFSVADVSQAAEKILQWDRFDTDLVYSDTEDSDSEDTNSSSDSESDSDSSSYSEEEYPKRVKSSKKAKHKKHLPTSKPLIRKTRFDDLSSDEEETPIIKTRRAVQQQRKAKQDTQEVENLIQQLGRMKIGDANYNTLYYKAVTLDPSVRDIVESPMERRRKEHYMGLRDSRFPAARFTPREGNNMNINNSTTTGNRSTTPNYSNPYSMEVTCFGCGEKGHVVSRCSEIEKLLTNGSLRRTEQGIYLVMPEGVPLRKWGTGTLVNAYENWKRSAKTHFVTWREAPESASESEENLENCWALGNDSQEDGEEEIVRTYPAVRTEKEGTRRRNEVFDGVYPPKGRDARAELKKEQHQRYELRRERQYAPVARQQPNKTPVAAPPTKIEPEKASEPPGKPTVPKAREFKVLEPRKIYESVNVPHGNTRNEKENLPARPGEFPGRMETRERKNEPWKVGAYEKSSPPPNKEERARYDAQDDDVVMEDDALKEESLES</sequence>
<feature type="compositionally biased region" description="Basic and acidic residues" evidence="2">
    <location>
        <begin position="636"/>
        <end position="647"/>
    </location>
</feature>
<reference evidence="4" key="1">
    <citation type="journal article" date="2020" name="New Phytol.">
        <title>Comparative genomics reveals dynamic genome evolution in host specialist ectomycorrhizal fungi.</title>
        <authorList>
            <person name="Lofgren L.A."/>
            <person name="Nguyen N.H."/>
            <person name="Vilgalys R."/>
            <person name="Ruytinx J."/>
            <person name="Liao H.L."/>
            <person name="Branco S."/>
            <person name="Kuo A."/>
            <person name="LaButti K."/>
            <person name="Lipzen A."/>
            <person name="Andreopoulos W."/>
            <person name="Pangilinan J."/>
            <person name="Riley R."/>
            <person name="Hundley H."/>
            <person name="Na H."/>
            <person name="Barry K."/>
            <person name="Grigoriev I.V."/>
            <person name="Stajich J.E."/>
            <person name="Kennedy P.G."/>
        </authorList>
    </citation>
    <scope>NUCLEOTIDE SEQUENCE</scope>
    <source>
        <strain evidence="4">S12</strain>
    </source>
</reference>
<feature type="compositionally biased region" description="Basic and acidic residues" evidence="2">
    <location>
        <begin position="597"/>
        <end position="610"/>
    </location>
</feature>
<proteinExistence type="predicted"/>
<organism evidence="4 5">
    <name type="scientific">Suillus plorans</name>
    <dbReference type="NCBI Taxonomy" id="116603"/>
    <lineage>
        <taxon>Eukaryota</taxon>
        <taxon>Fungi</taxon>
        <taxon>Dikarya</taxon>
        <taxon>Basidiomycota</taxon>
        <taxon>Agaricomycotina</taxon>
        <taxon>Agaricomycetes</taxon>
        <taxon>Agaricomycetidae</taxon>
        <taxon>Boletales</taxon>
        <taxon>Suillineae</taxon>
        <taxon>Suillaceae</taxon>
        <taxon>Suillus</taxon>
    </lineage>
</organism>
<feature type="compositionally biased region" description="Acidic residues" evidence="2">
    <location>
        <begin position="671"/>
        <end position="682"/>
    </location>
</feature>
<evidence type="ECO:0000256" key="2">
    <source>
        <dbReference type="SAM" id="MobiDB-lite"/>
    </source>
</evidence>
<dbReference type="OrthoDB" id="3268646at2759"/>
<gene>
    <name evidence="4" type="ORF">HD556DRAFT_1437598</name>
</gene>
<feature type="region of interest" description="Disordered" evidence="2">
    <location>
        <begin position="224"/>
        <end position="290"/>
    </location>
</feature>
<feature type="compositionally biased region" description="Low complexity" evidence="2">
    <location>
        <begin position="383"/>
        <end position="398"/>
    </location>
</feature>
<dbReference type="AlphaFoldDB" id="A0A9P7DVD3"/>
<keyword evidence="1" id="KW-0479">Metal-binding</keyword>
<feature type="region of interest" description="Disordered" evidence="2">
    <location>
        <begin position="553"/>
        <end position="689"/>
    </location>
</feature>